<keyword evidence="6" id="KW-0732">Signal</keyword>
<evidence type="ECO:0000256" key="2">
    <source>
        <dbReference type="ARBA" id="ARBA00010701"/>
    </source>
</evidence>
<dbReference type="GO" id="GO:0016298">
    <property type="term" value="F:lipase activity"/>
    <property type="evidence" value="ECO:0007669"/>
    <property type="project" value="InterPro"/>
</dbReference>
<dbReference type="InterPro" id="IPR033906">
    <property type="entry name" value="Lipase_N"/>
</dbReference>
<dbReference type="Proteomes" id="UP001329430">
    <property type="component" value="Chromosome 4"/>
</dbReference>
<protein>
    <recommendedName>
        <fullName evidence="7">Lipase domain-containing protein</fullName>
    </recommendedName>
</protein>
<evidence type="ECO:0000259" key="7">
    <source>
        <dbReference type="Pfam" id="PF00151"/>
    </source>
</evidence>
<comment type="similarity">
    <text evidence="2 4">Belongs to the AB hydrolase superfamily. Lipase family.</text>
</comment>
<evidence type="ECO:0000256" key="5">
    <source>
        <dbReference type="SAM" id="MobiDB-lite"/>
    </source>
</evidence>
<feature type="signal peptide" evidence="6">
    <location>
        <begin position="1"/>
        <end position="23"/>
    </location>
</feature>
<dbReference type="SUPFAM" id="SSF53474">
    <property type="entry name" value="alpha/beta-Hydrolases"/>
    <property type="match status" value="1"/>
</dbReference>
<feature type="domain" description="Lipase" evidence="7">
    <location>
        <begin position="73"/>
        <end position="403"/>
    </location>
</feature>
<accession>A0AAN7ZP66</accession>
<dbReference type="AlphaFoldDB" id="A0AAN7ZP66"/>
<organism evidence="8 9">
    <name type="scientific">Pyrocoelia pectoralis</name>
    <dbReference type="NCBI Taxonomy" id="417401"/>
    <lineage>
        <taxon>Eukaryota</taxon>
        <taxon>Metazoa</taxon>
        <taxon>Ecdysozoa</taxon>
        <taxon>Arthropoda</taxon>
        <taxon>Hexapoda</taxon>
        <taxon>Insecta</taxon>
        <taxon>Pterygota</taxon>
        <taxon>Neoptera</taxon>
        <taxon>Endopterygota</taxon>
        <taxon>Coleoptera</taxon>
        <taxon>Polyphaga</taxon>
        <taxon>Elateriformia</taxon>
        <taxon>Elateroidea</taxon>
        <taxon>Lampyridae</taxon>
        <taxon>Lampyrinae</taxon>
        <taxon>Pyrocoelia</taxon>
    </lineage>
</organism>
<feature type="region of interest" description="Disordered" evidence="5">
    <location>
        <begin position="635"/>
        <end position="669"/>
    </location>
</feature>
<keyword evidence="3" id="KW-0964">Secreted</keyword>
<dbReference type="PRINTS" id="PR00821">
    <property type="entry name" value="TAGLIPASE"/>
</dbReference>
<feature type="chain" id="PRO_5042904185" description="Lipase domain-containing protein" evidence="6">
    <location>
        <begin position="24"/>
        <end position="879"/>
    </location>
</feature>
<gene>
    <name evidence="8" type="ORF">RI129_006081</name>
</gene>
<name>A0AAN7ZP66_9COLE</name>
<dbReference type="GO" id="GO:0016042">
    <property type="term" value="P:lipid catabolic process"/>
    <property type="evidence" value="ECO:0007669"/>
    <property type="project" value="TreeGrafter"/>
</dbReference>
<dbReference type="PANTHER" id="PTHR11610">
    <property type="entry name" value="LIPASE"/>
    <property type="match status" value="1"/>
</dbReference>
<dbReference type="InterPro" id="IPR013818">
    <property type="entry name" value="Lipase"/>
</dbReference>
<dbReference type="EMBL" id="JAVRBK010000004">
    <property type="protein sequence ID" value="KAK5644781.1"/>
    <property type="molecule type" value="Genomic_DNA"/>
</dbReference>
<feature type="compositionally biased region" description="Basic and acidic residues" evidence="5">
    <location>
        <begin position="649"/>
        <end position="669"/>
    </location>
</feature>
<dbReference type="Pfam" id="PF00151">
    <property type="entry name" value="Lipase"/>
    <property type="match status" value="1"/>
</dbReference>
<evidence type="ECO:0000256" key="3">
    <source>
        <dbReference type="ARBA" id="ARBA00022525"/>
    </source>
</evidence>
<dbReference type="FunFam" id="3.40.50.1820:FF:000288">
    <property type="entry name" value="Pancreatic triacylglycerol lipase"/>
    <property type="match status" value="1"/>
</dbReference>
<proteinExistence type="inferred from homology"/>
<dbReference type="PANTHER" id="PTHR11610:SF186">
    <property type="entry name" value="FI22312P1"/>
    <property type="match status" value="1"/>
</dbReference>
<dbReference type="InterPro" id="IPR000734">
    <property type="entry name" value="TAG_lipase"/>
</dbReference>
<comment type="subcellular location">
    <subcellularLocation>
        <location evidence="1">Secreted</location>
    </subcellularLocation>
</comment>
<dbReference type="InterPro" id="IPR029058">
    <property type="entry name" value="AB_hydrolase_fold"/>
</dbReference>
<dbReference type="CDD" id="cd00707">
    <property type="entry name" value="Pancreat_lipase_like"/>
    <property type="match status" value="1"/>
</dbReference>
<evidence type="ECO:0000313" key="9">
    <source>
        <dbReference type="Proteomes" id="UP001329430"/>
    </source>
</evidence>
<dbReference type="GO" id="GO:0005615">
    <property type="term" value="C:extracellular space"/>
    <property type="evidence" value="ECO:0007669"/>
    <property type="project" value="TreeGrafter"/>
</dbReference>
<reference evidence="8 9" key="1">
    <citation type="journal article" date="2024" name="Insects">
        <title>An Improved Chromosome-Level Genome Assembly of the Firefly Pyrocoelia pectoralis.</title>
        <authorList>
            <person name="Fu X."/>
            <person name="Meyer-Rochow V.B."/>
            <person name="Ballantyne L."/>
            <person name="Zhu X."/>
        </authorList>
    </citation>
    <scope>NUCLEOTIDE SEQUENCE [LARGE SCALE GENOMIC DNA]</scope>
    <source>
        <strain evidence="8">XCY_ONT2</strain>
    </source>
</reference>
<evidence type="ECO:0000313" key="8">
    <source>
        <dbReference type="EMBL" id="KAK5644781.1"/>
    </source>
</evidence>
<sequence length="879" mass="99276">MLSYFSVLVCACALSNLFKSVNSGPWASPAQEQLDEIRDAEIYKAVVTSIEKWKARKLQKQLHRREKREERRVCYGDLGCFEAQGPFAYLEMVPGPPENVNTKFFLYPSHKSRRNGFTHLEIPSSNVSDAFNWGEKGFNRDLPTKVLIHGFGSDCSHIWVYELRSALMAVEEMNVICVDWSKGAELPNYVKAVVNTRLVGKQVSNLLKGLMEKSGLLETHVHLIGFSLGAHVAGFAGANLGNLSRITGLDPAGPLFESQDPRARLDQTDAHFVDVIHSNGENLILGGLGSWQPLGHVDFYPNGGRMQKGCSNIFLGAVTDIIWSPSIEGRSLCNHRRAYKFFTDSVSPRCHFPAFPCNSYDDFLEGHCFPCTDERHCGNMGYYADRWQGRGQLYLITREEEPFCAYQYKINIKTSSTDIPIVSYGKIQIVLLGDSTLNETFVMTKKDDEEMVLGHEISRIFVPHPILADPTKIEILYTAYSGWISSGLTHWKIDKITLSDSFGQISSICQKSIILESGKPVVLQLYKGNCQLQEVENNTNTENSTDAHMFEQRVNKLSLSDAILIFNIPWLGKSDKDNVVDDEKETSRALNMKFDEDSPNSNQTNNTNLPEIVEPVLKPQTRKIARAYSNVEEKSEISEPILGSTTTKKAFDNDDLSKRNPRQEPYDFYDSGKDEWAAVDENRGHMWKREESKKNSVIITEKPTEFGGFNAIFTTVQILPVKLAKMFEQAERYARETILPFVSAHTPKIIRDFITPEQPIKYLPLSFDDTVPLNTTIRDDTKHAVTEKFQFHTSTSPMNPISTTAYSHIQKIFKRKELGSHESPRDLSEENLTDNLKQFSSSDVEADASSQEKIYIDLPIIEKNSQQLKYIPVSESGSN</sequence>
<evidence type="ECO:0000256" key="4">
    <source>
        <dbReference type="RuleBase" id="RU004262"/>
    </source>
</evidence>
<keyword evidence="9" id="KW-1185">Reference proteome</keyword>
<comment type="caution">
    <text evidence="8">The sequence shown here is derived from an EMBL/GenBank/DDBJ whole genome shotgun (WGS) entry which is preliminary data.</text>
</comment>
<evidence type="ECO:0000256" key="6">
    <source>
        <dbReference type="SAM" id="SignalP"/>
    </source>
</evidence>
<dbReference type="Gene3D" id="3.40.50.1820">
    <property type="entry name" value="alpha/beta hydrolase"/>
    <property type="match status" value="1"/>
</dbReference>
<evidence type="ECO:0000256" key="1">
    <source>
        <dbReference type="ARBA" id="ARBA00004613"/>
    </source>
</evidence>